<dbReference type="SUPFAM" id="SSF54001">
    <property type="entry name" value="Cysteine proteinases"/>
    <property type="match status" value="1"/>
</dbReference>
<evidence type="ECO:0000259" key="4">
    <source>
        <dbReference type="PROSITE" id="PS50600"/>
    </source>
</evidence>
<dbReference type="Pfam" id="PF02902">
    <property type="entry name" value="Peptidase_C48"/>
    <property type="match status" value="1"/>
</dbReference>
<organism evidence="5 6">
    <name type="scientific">Acyrthosiphon pisum</name>
    <name type="common">Pea aphid</name>
    <dbReference type="NCBI Taxonomy" id="7029"/>
    <lineage>
        <taxon>Eukaryota</taxon>
        <taxon>Metazoa</taxon>
        <taxon>Ecdysozoa</taxon>
        <taxon>Arthropoda</taxon>
        <taxon>Hexapoda</taxon>
        <taxon>Insecta</taxon>
        <taxon>Pterygota</taxon>
        <taxon>Neoptera</taxon>
        <taxon>Paraneoptera</taxon>
        <taxon>Hemiptera</taxon>
        <taxon>Sternorrhyncha</taxon>
        <taxon>Aphidomorpha</taxon>
        <taxon>Aphidoidea</taxon>
        <taxon>Aphididae</taxon>
        <taxon>Macrosiphini</taxon>
        <taxon>Acyrthosiphon</taxon>
    </lineage>
</organism>
<evidence type="ECO:0000313" key="5">
    <source>
        <dbReference type="EnsemblMetazoa" id="XP_029348390.1"/>
    </source>
</evidence>
<dbReference type="KEGG" id="api:103307730"/>
<dbReference type="InterPro" id="IPR003653">
    <property type="entry name" value="Peptidase_C48_C"/>
</dbReference>
<reference evidence="5" key="2">
    <citation type="submission" date="2022-06" db="UniProtKB">
        <authorList>
            <consortium name="EnsemblMetazoa"/>
        </authorList>
    </citation>
    <scope>IDENTIFICATION</scope>
</reference>
<name>A0A8R2JX96_ACYPI</name>
<dbReference type="Proteomes" id="UP000007819">
    <property type="component" value="Unassembled WGS sequence"/>
</dbReference>
<protein>
    <recommendedName>
        <fullName evidence="4">Ubiquitin-like protease family profile domain-containing protein</fullName>
    </recommendedName>
</protein>
<proteinExistence type="inferred from homology"/>
<keyword evidence="3" id="KW-0378">Hydrolase</keyword>
<dbReference type="OrthoDB" id="6123925at2759"/>
<comment type="similarity">
    <text evidence="1">Belongs to the peptidase C48 family.</text>
</comment>
<accession>A0A8R2JX96</accession>
<evidence type="ECO:0000256" key="1">
    <source>
        <dbReference type="ARBA" id="ARBA00005234"/>
    </source>
</evidence>
<sequence>MTHICPGDPGNIFVEEQWQKRSKIVQSHLSHTNIQRLSYDWQYKSTEKVVQYDNDQNGQDKILNLPRYSNHLFTDIKYYSPCLREQYVVGVYSGEGYKCVTLYGEDFRKLKNNSWLNGTVIDALLLTYVNNEIGYIPVEISNTIWSSTTVKIAKFDWTKYSVLFLPINPEGNHWTLFIMDFILGCVFYLDPLRPESGDLYLPRLKKMLFSMCGNEKAKYLLHKMVHKNIEYPLQNDSNSCGVFVLYYCSTYNPMFTQSFSKEVNVSDLRNTLQHRCLMYSDNISERCLMCAQNIKVSFTWIKCNKCERRVHSVCLGGVCYKLMTKFLKNENFTCILCDKYIN</sequence>
<evidence type="ECO:0000256" key="3">
    <source>
        <dbReference type="ARBA" id="ARBA00022801"/>
    </source>
</evidence>
<dbReference type="SUPFAM" id="SSF57903">
    <property type="entry name" value="FYVE/PHD zinc finger"/>
    <property type="match status" value="1"/>
</dbReference>
<dbReference type="InterPro" id="IPR011011">
    <property type="entry name" value="Znf_FYVE_PHD"/>
</dbReference>
<feature type="domain" description="Ubiquitin-like protease family profile" evidence="4">
    <location>
        <begin position="100"/>
        <end position="251"/>
    </location>
</feature>
<keyword evidence="2" id="KW-0645">Protease</keyword>
<reference evidence="6" key="1">
    <citation type="submission" date="2010-06" db="EMBL/GenBank/DDBJ databases">
        <authorList>
            <person name="Jiang H."/>
            <person name="Abraham K."/>
            <person name="Ali S."/>
            <person name="Alsbrooks S.L."/>
            <person name="Anim B.N."/>
            <person name="Anosike U.S."/>
            <person name="Attaway T."/>
            <person name="Bandaranaike D.P."/>
            <person name="Battles P.K."/>
            <person name="Bell S.N."/>
            <person name="Bell A.V."/>
            <person name="Beltran B."/>
            <person name="Bickham C."/>
            <person name="Bustamante Y."/>
            <person name="Caleb T."/>
            <person name="Canada A."/>
            <person name="Cardenas V."/>
            <person name="Carter K."/>
            <person name="Chacko J."/>
            <person name="Chandrabose M.N."/>
            <person name="Chavez D."/>
            <person name="Chavez A."/>
            <person name="Chen L."/>
            <person name="Chu H.-S."/>
            <person name="Claassen K.J."/>
            <person name="Cockrell R."/>
            <person name="Collins M."/>
            <person name="Cooper J.A."/>
            <person name="Cree A."/>
            <person name="Curry S.M."/>
            <person name="Da Y."/>
            <person name="Dao M.D."/>
            <person name="Das B."/>
            <person name="Davila M.-L."/>
            <person name="Davy-Carroll L."/>
            <person name="Denson S."/>
            <person name="Dinh H."/>
            <person name="Ebong V.E."/>
            <person name="Edwards J.R."/>
            <person name="Egan A."/>
            <person name="El-Daye J."/>
            <person name="Escobedo L."/>
            <person name="Fernandez S."/>
            <person name="Fernando P.R."/>
            <person name="Flagg N."/>
            <person name="Forbes L.D."/>
            <person name="Fowler R.G."/>
            <person name="Fu Q."/>
            <person name="Gabisi R.A."/>
            <person name="Ganer J."/>
            <person name="Garbino Pronczuk A."/>
            <person name="Garcia R.M."/>
            <person name="Garner T."/>
            <person name="Garrett T.E."/>
            <person name="Gonzalez D.A."/>
            <person name="Hamid H."/>
            <person name="Hawkins E.S."/>
            <person name="Hirani K."/>
            <person name="Hogues M.E."/>
            <person name="Hollins B."/>
            <person name="Hsiao C.-H."/>
            <person name="Jabil R."/>
            <person name="James M.L."/>
            <person name="Jhangiani S.N."/>
            <person name="Johnson B."/>
            <person name="Johnson Q."/>
            <person name="Joshi V."/>
            <person name="Kalu J.B."/>
            <person name="Kam C."/>
            <person name="Kashfia A."/>
            <person name="Keebler J."/>
            <person name="Kisamo H."/>
            <person name="Kovar C.L."/>
            <person name="Lago L.A."/>
            <person name="Lai C.-Y."/>
            <person name="Laidlaw J."/>
            <person name="Lara F."/>
            <person name="Le T.-K."/>
            <person name="Lee S.L."/>
            <person name="Legall F.H."/>
            <person name="Lemon S.J."/>
            <person name="Lewis L.R."/>
            <person name="Li B."/>
            <person name="Liu Y."/>
            <person name="Liu Y.-S."/>
            <person name="Lopez J."/>
            <person name="Lozado R.J."/>
            <person name="Lu J."/>
            <person name="Madu R.C."/>
            <person name="Maheshwari M."/>
            <person name="Maheshwari R."/>
            <person name="Malloy K."/>
            <person name="Martinez E."/>
            <person name="Mathew T."/>
            <person name="Mercado I.C."/>
            <person name="Mercado C."/>
            <person name="Meyer B."/>
            <person name="Montgomery K."/>
            <person name="Morgan M.B."/>
            <person name="Munidasa M."/>
            <person name="Nazareth L.V."/>
            <person name="Nelson J."/>
            <person name="Ng B.M."/>
            <person name="Nguyen N.B."/>
            <person name="Nguyen P.Q."/>
            <person name="Nguyen T."/>
            <person name="Obregon M."/>
            <person name="Okwuonu G.O."/>
            <person name="Onwere C.G."/>
            <person name="Orozco G."/>
            <person name="Parra A."/>
            <person name="Patel S."/>
            <person name="Patil S."/>
            <person name="Perez A."/>
            <person name="Perez Y."/>
            <person name="Pham C."/>
            <person name="Primus E.L."/>
            <person name="Pu L.-L."/>
            <person name="Puazo M."/>
            <person name="Qin X."/>
            <person name="Quiroz J.B."/>
            <person name="Reese J."/>
            <person name="Richards S."/>
            <person name="Rives C.M."/>
            <person name="Robberts R."/>
            <person name="Ruiz S.J."/>
            <person name="Ruiz M.J."/>
            <person name="Santibanez J."/>
            <person name="Schneider B.W."/>
            <person name="Sisson I."/>
            <person name="Smith M."/>
            <person name="Sodergren E."/>
            <person name="Song X.-Z."/>
            <person name="Song B.B."/>
            <person name="Summersgill H."/>
            <person name="Thelus R."/>
            <person name="Thornton R.D."/>
            <person name="Trejos Z.Y."/>
            <person name="Usmani K."/>
            <person name="Vattathil S."/>
            <person name="Villasana D."/>
            <person name="Walker D.L."/>
            <person name="Wang S."/>
            <person name="Wang K."/>
            <person name="White C.S."/>
            <person name="Williams A.C."/>
            <person name="Williamson J."/>
            <person name="Wilson K."/>
            <person name="Woghiren I.O."/>
            <person name="Woodworth J.R."/>
            <person name="Worley K.C."/>
            <person name="Wright R.A."/>
            <person name="Wu W."/>
            <person name="Young L."/>
            <person name="Zhang L."/>
            <person name="Zhang J."/>
            <person name="Zhu Y."/>
            <person name="Muzny D.M."/>
            <person name="Weinstock G."/>
            <person name="Gibbs R.A."/>
        </authorList>
    </citation>
    <scope>NUCLEOTIDE SEQUENCE [LARGE SCALE GENOMIC DNA]</scope>
    <source>
        <strain evidence="6">LSR1</strain>
    </source>
</reference>
<keyword evidence="6" id="KW-1185">Reference proteome</keyword>
<dbReference type="RefSeq" id="XP_029348390.1">
    <property type="nucleotide sequence ID" value="XM_029492530.1"/>
</dbReference>
<dbReference type="GeneID" id="103307730"/>
<dbReference type="GO" id="GO:0006508">
    <property type="term" value="P:proteolysis"/>
    <property type="evidence" value="ECO:0007669"/>
    <property type="project" value="UniProtKB-KW"/>
</dbReference>
<dbReference type="Gene3D" id="3.40.395.10">
    <property type="entry name" value="Adenoviral Proteinase, Chain A"/>
    <property type="match status" value="1"/>
</dbReference>
<dbReference type="AlphaFoldDB" id="A0A8R2JX96"/>
<dbReference type="PROSITE" id="PS50600">
    <property type="entry name" value="ULP_PROTEASE"/>
    <property type="match status" value="1"/>
</dbReference>
<evidence type="ECO:0000313" key="6">
    <source>
        <dbReference type="Proteomes" id="UP000007819"/>
    </source>
</evidence>
<dbReference type="EnsemblMetazoa" id="XM_029492530.1">
    <property type="protein sequence ID" value="XP_029348390.1"/>
    <property type="gene ID" value="LOC103307730"/>
</dbReference>
<dbReference type="InterPro" id="IPR038765">
    <property type="entry name" value="Papain-like_cys_pep_sf"/>
</dbReference>
<dbReference type="GO" id="GO:0008234">
    <property type="term" value="F:cysteine-type peptidase activity"/>
    <property type="evidence" value="ECO:0007669"/>
    <property type="project" value="InterPro"/>
</dbReference>
<evidence type="ECO:0000256" key="2">
    <source>
        <dbReference type="ARBA" id="ARBA00022670"/>
    </source>
</evidence>